<protein>
    <submittedName>
        <fullName evidence="1">Uncharacterized protein</fullName>
    </submittedName>
</protein>
<name>X1SDV3_9ZZZZ</name>
<dbReference type="PANTHER" id="PTHR10338:SF108">
    <property type="entry name" value="INTER-ALPHA-TRYPSIN INHIBITOR HEAVY CHAIN H4-LIKE PROTEIN"/>
    <property type="match status" value="1"/>
</dbReference>
<proteinExistence type="predicted"/>
<reference evidence="1" key="1">
    <citation type="journal article" date="2014" name="Front. Microbiol.">
        <title>High frequency of phylogenetically diverse reductive dehalogenase-homologous genes in deep subseafloor sedimentary metagenomes.</title>
        <authorList>
            <person name="Kawai M."/>
            <person name="Futagami T."/>
            <person name="Toyoda A."/>
            <person name="Takaki Y."/>
            <person name="Nishi S."/>
            <person name="Hori S."/>
            <person name="Arai W."/>
            <person name="Tsubouchi T."/>
            <person name="Morono Y."/>
            <person name="Uchiyama I."/>
            <person name="Ito T."/>
            <person name="Fujiyama A."/>
            <person name="Inagaki F."/>
            <person name="Takami H."/>
        </authorList>
    </citation>
    <scope>NUCLEOTIDE SEQUENCE</scope>
    <source>
        <strain evidence="1">Expedition CK06-06</strain>
    </source>
</reference>
<feature type="non-terminal residue" evidence="1">
    <location>
        <position position="283"/>
    </location>
</feature>
<dbReference type="EMBL" id="BARW01016451">
    <property type="protein sequence ID" value="GAI91197.1"/>
    <property type="molecule type" value="Genomic_DNA"/>
</dbReference>
<organism evidence="1">
    <name type="scientific">marine sediment metagenome</name>
    <dbReference type="NCBI Taxonomy" id="412755"/>
    <lineage>
        <taxon>unclassified sequences</taxon>
        <taxon>metagenomes</taxon>
        <taxon>ecological metagenomes</taxon>
    </lineage>
</organism>
<gene>
    <name evidence="1" type="ORF">S12H4_28648</name>
</gene>
<evidence type="ECO:0000313" key="1">
    <source>
        <dbReference type="EMBL" id="GAI91197.1"/>
    </source>
</evidence>
<sequence length="283" mass="32451">KNIDKANDQRARIFVFGVGYDVNTELLDRMSGVNRGTSVYVDENEDIEISVSNYYEKISSPLLSDLYFIFRNIDVKDLYPRTMPDLFKGSQLILVGKYKGKGPVSVTLTGKVGKQERKFTLRDQRLVKDDSYNFLPRLWAARRIGYLLEEIRLHGENKELVEEVKTLGLKYGIVTPYTSFLVTEKERRAIDAAAPEAEEALAARKTTGVGAVKIARVSQQFKELDMAVHVTSQKIAYKEDKTFYLQDGYWVDSVYEERKPCQRDPVQFRRVFSTADSKTGDRE</sequence>
<dbReference type="AlphaFoldDB" id="X1SDV3"/>
<feature type="non-terminal residue" evidence="1">
    <location>
        <position position="1"/>
    </location>
</feature>
<dbReference type="PANTHER" id="PTHR10338">
    <property type="entry name" value="INTER-ALPHA-TRYPSIN INHIBITOR HEAVY CHAIN FAMILY MEMBER"/>
    <property type="match status" value="1"/>
</dbReference>
<dbReference type="InterPro" id="IPR050934">
    <property type="entry name" value="ITIH"/>
</dbReference>
<comment type="caution">
    <text evidence="1">The sequence shown here is derived from an EMBL/GenBank/DDBJ whole genome shotgun (WGS) entry which is preliminary data.</text>
</comment>
<accession>X1SDV3</accession>